<dbReference type="OrthoDB" id="288014at2"/>
<dbReference type="RefSeq" id="WP_147074727.1">
    <property type="nucleotide sequence ID" value="NZ_AP021884.1"/>
</dbReference>
<evidence type="ECO:0000313" key="6">
    <source>
        <dbReference type="Proteomes" id="UP000321337"/>
    </source>
</evidence>
<accession>A0A512LCA8</accession>
<dbReference type="InterPro" id="IPR000688">
    <property type="entry name" value="HypA/HybF"/>
</dbReference>
<comment type="similarity">
    <text evidence="4">Belongs to the HypA/HybF family.</text>
</comment>
<name>A0A512LCA8_9PROT</name>
<feature type="binding site" evidence="4">
    <location>
        <position position="92"/>
    </location>
    <ligand>
        <name>Zn(2+)</name>
        <dbReference type="ChEBI" id="CHEBI:29105"/>
    </ligand>
</feature>
<feature type="binding site" evidence="4">
    <location>
        <position position="76"/>
    </location>
    <ligand>
        <name>Zn(2+)</name>
        <dbReference type="ChEBI" id="CHEBI:29105"/>
    </ligand>
</feature>
<keyword evidence="6" id="KW-1185">Reference proteome</keyword>
<reference evidence="5 6" key="1">
    <citation type="submission" date="2019-07" db="EMBL/GenBank/DDBJ databases">
        <title>Whole genome shotgun sequence of Thiobacillus plumbophilus NBRC 107929.</title>
        <authorList>
            <person name="Hosoyama A."/>
            <person name="Uohara A."/>
            <person name="Ohji S."/>
            <person name="Ichikawa N."/>
        </authorList>
    </citation>
    <scope>NUCLEOTIDE SEQUENCE [LARGE SCALE GENOMIC DNA]</scope>
    <source>
        <strain evidence="5 6">NBRC 107929</strain>
    </source>
</reference>
<feature type="binding site" evidence="4">
    <location>
        <position position="2"/>
    </location>
    <ligand>
        <name>Ni(2+)</name>
        <dbReference type="ChEBI" id="CHEBI:49786"/>
    </ligand>
</feature>
<evidence type="ECO:0000256" key="3">
    <source>
        <dbReference type="ARBA" id="ARBA00022833"/>
    </source>
</evidence>
<dbReference type="Proteomes" id="UP000321337">
    <property type="component" value="Unassembled WGS sequence"/>
</dbReference>
<keyword evidence="2 4" id="KW-0479">Metal-binding</keyword>
<protein>
    <recommendedName>
        <fullName evidence="4">Hydrogenase maturation factor HypA</fullName>
    </recommendedName>
</protein>
<dbReference type="EMBL" id="BKAD01000036">
    <property type="protein sequence ID" value="GEP31771.1"/>
    <property type="molecule type" value="Genomic_DNA"/>
</dbReference>
<sequence>MHEMSLAEGVLQILEDTATHHGFQQIKRVRLEIGELACVEVESLRFCLDVVVRGSVAENTMLDIVQTPGGGWCMNCSDTVPISALFSACPRCGSYQVQPTHGTEMRVLELEGV</sequence>
<dbReference type="PANTHER" id="PTHR34535:SF3">
    <property type="entry name" value="HYDROGENASE MATURATION FACTOR HYPA"/>
    <property type="match status" value="1"/>
</dbReference>
<comment type="function">
    <text evidence="4">Involved in the maturation of [NiFe] hydrogenases. Required for nickel insertion into the metal center of the hydrogenase.</text>
</comment>
<dbReference type="PANTHER" id="PTHR34535">
    <property type="entry name" value="HYDROGENASE MATURATION FACTOR HYPA"/>
    <property type="match status" value="1"/>
</dbReference>
<gene>
    <name evidence="5" type="primary">hypA_2</name>
    <name evidence="4" type="synonym">hypA</name>
    <name evidence="5" type="ORF">TPL01_29090</name>
</gene>
<organism evidence="5 6">
    <name type="scientific">Sulfuriferula plumbiphila</name>
    <dbReference type="NCBI Taxonomy" id="171865"/>
    <lineage>
        <taxon>Bacteria</taxon>
        <taxon>Pseudomonadati</taxon>
        <taxon>Pseudomonadota</taxon>
        <taxon>Betaproteobacteria</taxon>
        <taxon>Nitrosomonadales</taxon>
        <taxon>Sulfuricellaceae</taxon>
        <taxon>Sulfuriferula</taxon>
    </lineage>
</organism>
<dbReference type="HAMAP" id="MF_00213">
    <property type="entry name" value="HypA_HybF"/>
    <property type="match status" value="1"/>
</dbReference>
<dbReference type="GO" id="GO:0051604">
    <property type="term" value="P:protein maturation"/>
    <property type="evidence" value="ECO:0007669"/>
    <property type="project" value="InterPro"/>
</dbReference>
<keyword evidence="3 4" id="KW-0862">Zinc</keyword>
<dbReference type="NCBIfam" id="TIGR00100">
    <property type="entry name" value="hypA"/>
    <property type="match status" value="1"/>
</dbReference>
<comment type="caution">
    <text evidence="5">The sequence shown here is derived from an EMBL/GenBank/DDBJ whole genome shotgun (WGS) entry which is preliminary data.</text>
</comment>
<dbReference type="AlphaFoldDB" id="A0A512LCA8"/>
<proteinExistence type="inferred from homology"/>
<keyword evidence="1 4" id="KW-0533">Nickel</keyword>
<dbReference type="Pfam" id="PF01155">
    <property type="entry name" value="HypA"/>
    <property type="match status" value="1"/>
</dbReference>
<evidence type="ECO:0000256" key="1">
    <source>
        <dbReference type="ARBA" id="ARBA00022596"/>
    </source>
</evidence>
<dbReference type="PIRSF" id="PIRSF004761">
    <property type="entry name" value="Hydrgn_mat_HypA"/>
    <property type="match status" value="1"/>
</dbReference>
<feature type="binding site" evidence="4">
    <location>
        <position position="73"/>
    </location>
    <ligand>
        <name>Zn(2+)</name>
        <dbReference type="ChEBI" id="CHEBI:29105"/>
    </ligand>
</feature>
<dbReference type="GO" id="GO:0016151">
    <property type="term" value="F:nickel cation binding"/>
    <property type="evidence" value="ECO:0007669"/>
    <property type="project" value="UniProtKB-UniRule"/>
</dbReference>
<feature type="binding site" evidence="4">
    <location>
        <position position="89"/>
    </location>
    <ligand>
        <name>Zn(2+)</name>
        <dbReference type="ChEBI" id="CHEBI:29105"/>
    </ligand>
</feature>
<evidence type="ECO:0000256" key="2">
    <source>
        <dbReference type="ARBA" id="ARBA00022723"/>
    </source>
</evidence>
<evidence type="ECO:0000256" key="4">
    <source>
        <dbReference type="HAMAP-Rule" id="MF_00213"/>
    </source>
</evidence>
<evidence type="ECO:0000313" key="5">
    <source>
        <dbReference type="EMBL" id="GEP31771.1"/>
    </source>
</evidence>
<dbReference type="Gene3D" id="3.30.2320.80">
    <property type="match status" value="1"/>
</dbReference>
<dbReference type="GO" id="GO:0008270">
    <property type="term" value="F:zinc ion binding"/>
    <property type="evidence" value="ECO:0007669"/>
    <property type="project" value="UniProtKB-UniRule"/>
</dbReference>